<protein>
    <submittedName>
        <fullName evidence="2">Uncharacterized protein</fullName>
    </submittedName>
</protein>
<feature type="compositionally biased region" description="Polar residues" evidence="1">
    <location>
        <begin position="1"/>
        <end position="18"/>
    </location>
</feature>
<keyword evidence="3" id="KW-1185">Reference proteome</keyword>
<reference evidence="2" key="2">
    <citation type="journal article" date="2021" name="Genome Biol. Evol.">
        <title>Developing a high-quality reference genome for a parasitic bivalve with doubly uniparental inheritance (Bivalvia: Unionida).</title>
        <authorList>
            <person name="Smith C.H."/>
        </authorList>
    </citation>
    <scope>NUCLEOTIDE SEQUENCE</scope>
    <source>
        <strain evidence="2">CHS0354</strain>
        <tissue evidence="2">Mantle</tissue>
    </source>
</reference>
<feature type="compositionally biased region" description="Polar residues" evidence="1">
    <location>
        <begin position="81"/>
        <end position="90"/>
    </location>
</feature>
<feature type="region of interest" description="Disordered" evidence="1">
    <location>
        <begin position="1"/>
        <end position="32"/>
    </location>
</feature>
<dbReference type="EMBL" id="JAEAOA010000869">
    <property type="protein sequence ID" value="KAK3611751.1"/>
    <property type="molecule type" value="Genomic_DNA"/>
</dbReference>
<name>A0AAE0TJX1_9BIVA</name>
<dbReference type="AlphaFoldDB" id="A0AAE0TJX1"/>
<gene>
    <name evidence="2" type="ORF">CHS0354_014097</name>
</gene>
<proteinExistence type="predicted"/>
<comment type="caution">
    <text evidence="2">The sequence shown here is derived from an EMBL/GenBank/DDBJ whole genome shotgun (WGS) entry which is preliminary data.</text>
</comment>
<dbReference type="Proteomes" id="UP001195483">
    <property type="component" value="Unassembled WGS sequence"/>
</dbReference>
<feature type="compositionally biased region" description="Low complexity" evidence="1">
    <location>
        <begin position="104"/>
        <end position="114"/>
    </location>
</feature>
<sequence length="161" mass="17995">MEGSKQESIPQNAINDENVNQKEAPKNTKANHQYMVEPDSVEYTMGGTYNILIRSTDYESIMGEQDATSTKQLEWDNFLSSNKTGSTINEGNEWKHTGEKSILSPSQSSRGKGSSLEEKDYGEWLRFTTQVGETILSSGCRWGVASVYNPSRGEHHPERGL</sequence>
<accession>A0AAE0TJX1</accession>
<organism evidence="2 3">
    <name type="scientific">Potamilus streckersoni</name>
    <dbReference type="NCBI Taxonomy" id="2493646"/>
    <lineage>
        <taxon>Eukaryota</taxon>
        <taxon>Metazoa</taxon>
        <taxon>Spiralia</taxon>
        <taxon>Lophotrochozoa</taxon>
        <taxon>Mollusca</taxon>
        <taxon>Bivalvia</taxon>
        <taxon>Autobranchia</taxon>
        <taxon>Heteroconchia</taxon>
        <taxon>Palaeoheterodonta</taxon>
        <taxon>Unionida</taxon>
        <taxon>Unionoidea</taxon>
        <taxon>Unionidae</taxon>
        <taxon>Ambleminae</taxon>
        <taxon>Lampsilini</taxon>
        <taxon>Potamilus</taxon>
    </lineage>
</organism>
<feature type="region of interest" description="Disordered" evidence="1">
    <location>
        <begin position="81"/>
        <end position="115"/>
    </location>
</feature>
<reference evidence="2" key="3">
    <citation type="submission" date="2023-05" db="EMBL/GenBank/DDBJ databases">
        <authorList>
            <person name="Smith C.H."/>
        </authorList>
    </citation>
    <scope>NUCLEOTIDE SEQUENCE</scope>
    <source>
        <strain evidence="2">CHS0354</strain>
        <tissue evidence="2">Mantle</tissue>
    </source>
</reference>
<evidence type="ECO:0000313" key="3">
    <source>
        <dbReference type="Proteomes" id="UP001195483"/>
    </source>
</evidence>
<evidence type="ECO:0000313" key="2">
    <source>
        <dbReference type="EMBL" id="KAK3611751.1"/>
    </source>
</evidence>
<reference evidence="2" key="1">
    <citation type="journal article" date="2021" name="Genome Biol. Evol.">
        <title>A High-Quality Reference Genome for a Parasitic Bivalve with Doubly Uniparental Inheritance (Bivalvia: Unionida).</title>
        <authorList>
            <person name="Smith C.H."/>
        </authorList>
    </citation>
    <scope>NUCLEOTIDE SEQUENCE</scope>
    <source>
        <strain evidence="2">CHS0354</strain>
    </source>
</reference>
<evidence type="ECO:0000256" key="1">
    <source>
        <dbReference type="SAM" id="MobiDB-lite"/>
    </source>
</evidence>